<dbReference type="VEuPathDB" id="FungiDB:ASPGLDRAFT_52757"/>
<gene>
    <name evidence="1" type="ORF">ASPGLDRAFT_52757</name>
</gene>
<dbReference type="EMBL" id="KV878919">
    <property type="protein sequence ID" value="OJJ79295.1"/>
    <property type="molecule type" value="Genomic_DNA"/>
</dbReference>
<evidence type="ECO:0000313" key="1">
    <source>
        <dbReference type="EMBL" id="OJJ79295.1"/>
    </source>
</evidence>
<dbReference type="GeneID" id="34464092"/>
<evidence type="ECO:0000313" key="2">
    <source>
        <dbReference type="Proteomes" id="UP000184300"/>
    </source>
</evidence>
<name>A0A1L9V5T9_ASPGL</name>
<keyword evidence="2" id="KW-1185">Reference proteome</keyword>
<dbReference type="RefSeq" id="XP_022395993.1">
    <property type="nucleotide sequence ID" value="XM_022547831.1"/>
</dbReference>
<dbReference type="Proteomes" id="UP000184300">
    <property type="component" value="Unassembled WGS sequence"/>
</dbReference>
<accession>A0A1L9V5T9</accession>
<organism evidence="1 2">
    <name type="scientific">Aspergillus glaucus CBS 516.65</name>
    <dbReference type="NCBI Taxonomy" id="1160497"/>
    <lineage>
        <taxon>Eukaryota</taxon>
        <taxon>Fungi</taxon>
        <taxon>Dikarya</taxon>
        <taxon>Ascomycota</taxon>
        <taxon>Pezizomycotina</taxon>
        <taxon>Eurotiomycetes</taxon>
        <taxon>Eurotiomycetidae</taxon>
        <taxon>Eurotiales</taxon>
        <taxon>Aspergillaceae</taxon>
        <taxon>Aspergillus</taxon>
        <taxon>Aspergillus subgen. Aspergillus</taxon>
    </lineage>
</organism>
<dbReference type="AlphaFoldDB" id="A0A1L9V5T9"/>
<sequence length="63" mass="7665">MIDENGNITGVIDWEYAGWYPDYWEYAQIMRRAFWGDWSIWMERTAPERWDISGINASRKVLF</sequence>
<dbReference type="STRING" id="1160497.A0A1L9V5T9"/>
<dbReference type="SUPFAM" id="SSF56112">
    <property type="entry name" value="Protein kinase-like (PK-like)"/>
    <property type="match status" value="1"/>
</dbReference>
<dbReference type="InterPro" id="IPR011009">
    <property type="entry name" value="Kinase-like_dom_sf"/>
</dbReference>
<proteinExistence type="predicted"/>
<evidence type="ECO:0008006" key="3">
    <source>
        <dbReference type="Google" id="ProtNLM"/>
    </source>
</evidence>
<dbReference type="OrthoDB" id="2906425at2759"/>
<reference evidence="2" key="1">
    <citation type="journal article" date="2017" name="Genome Biol.">
        <title>Comparative genomics reveals high biological diversity and specific adaptations in the industrially and medically important fungal genus Aspergillus.</title>
        <authorList>
            <person name="de Vries R.P."/>
            <person name="Riley R."/>
            <person name="Wiebenga A."/>
            <person name="Aguilar-Osorio G."/>
            <person name="Amillis S."/>
            <person name="Uchima C.A."/>
            <person name="Anderluh G."/>
            <person name="Asadollahi M."/>
            <person name="Askin M."/>
            <person name="Barry K."/>
            <person name="Battaglia E."/>
            <person name="Bayram O."/>
            <person name="Benocci T."/>
            <person name="Braus-Stromeyer S.A."/>
            <person name="Caldana C."/>
            <person name="Canovas D."/>
            <person name="Cerqueira G.C."/>
            <person name="Chen F."/>
            <person name="Chen W."/>
            <person name="Choi C."/>
            <person name="Clum A."/>
            <person name="Dos Santos R.A."/>
            <person name="Damasio A.R."/>
            <person name="Diallinas G."/>
            <person name="Emri T."/>
            <person name="Fekete E."/>
            <person name="Flipphi M."/>
            <person name="Freyberg S."/>
            <person name="Gallo A."/>
            <person name="Gournas C."/>
            <person name="Habgood R."/>
            <person name="Hainaut M."/>
            <person name="Harispe M.L."/>
            <person name="Henrissat B."/>
            <person name="Hilden K.S."/>
            <person name="Hope R."/>
            <person name="Hossain A."/>
            <person name="Karabika E."/>
            <person name="Karaffa L."/>
            <person name="Karanyi Z."/>
            <person name="Krasevec N."/>
            <person name="Kuo A."/>
            <person name="Kusch H."/>
            <person name="LaButti K."/>
            <person name="Lagendijk E.L."/>
            <person name="Lapidus A."/>
            <person name="Levasseur A."/>
            <person name="Lindquist E."/>
            <person name="Lipzen A."/>
            <person name="Logrieco A.F."/>
            <person name="MacCabe A."/>
            <person name="Maekelae M.R."/>
            <person name="Malavazi I."/>
            <person name="Melin P."/>
            <person name="Meyer V."/>
            <person name="Mielnichuk N."/>
            <person name="Miskei M."/>
            <person name="Molnar A.P."/>
            <person name="Mule G."/>
            <person name="Ngan C.Y."/>
            <person name="Orejas M."/>
            <person name="Orosz E."/>
            <person name="Ouedraogo J.P."/>
            <person name="Overkamp K.M."/>
            <person name="Park H.-S."/>
            <person name="Perrone G."/>
            <person name="Piumi F."/>
            <person name="Punt P.J."/>
            <person name="Ram A.F."/>
            <person name="Ramon A."/>
            <person name="Rauscher S."/>
            <person name="Record E."/>
            <person name="Riano-Pachon D.M."/>
            <person name="Robert V."/>
            <person name="Roehrig J."/>
            <person name="Ruller R."/>
            <person name="Salamov A."/>
            <person name="Salih N.S."/>
            <person name="Samson R.A."/>
            <person name="Sandor E."/>
            <person name="Sanguinetti M."/>
            <person name="Schuetze T."/>
            <person name="Sepcic K."/>
            <person name="Shelest E."/>
            <person name="Sherlock G."/>
            <person name="Sophianopoulou V."/>
            <person name="Squina F.M."/>
            <person name="Sun H."/>
            <person name="Susca A."/>
            <person name="Todd R.B."/>
            <person name="Tsang A."/>
            <person name="Unkles S.E."/>
            <person name="van de Wiele N."/>
            <person name="van Rossen-Uffink D."/>
            <person name="Oliveira J.V."/>
            <person name="Vesth T.C."/>
            <person name="Visser J."/>
            <person name="Yu J.-H."/>
            <person name="Zhou M."/>
            <person name="Andersen M.R."/>
            <person name="Archer D.B."/>
            <person name="Baker S.E."/>
            <person name="Benoit I."/>
            <person name="Brakhage A.A."/>
            <person name="Braus G.H."/>
            <person name="Fischer R."/>
            <person name="Frisvad J.C."/>
            <person name="Goldman G.H."/>
            <person name="Houbraken J."/>
            <person name="Oakley B."/>
            <person name="Pocsi I."/>
            <person name="Scazzocchio C."/>
            <person name="Seiboth B."/>
            <person name="vanKuyk P.A."/>
            <person name="Wortman J."/>
            <person name="Dyer P.S."/>
            <person name="Grigoriev I.V."/>
        </authorList>
    </citation>
    <scope>NUCLEOTIDE SEQUENCE [LARGE SCALE GENOMIC DNA]</scope>
    <source>
        <strain evidence="2">CBS 516.65</strain>
    </source>
</reference>
<protein>
    <recommendedName>
        <fullName evidence="3">Aminoglycoside phosphotransferase domain-containing protein</fullName>
    </recommendedName>
</protein>